<dbReference type="Pfam" id="PF10162">
    <property type="entry name" value="G8"/>
    <property type="match status" value="1"/>
</dbReference>
<dbReference type="PROSITE" id="PS51484">
    <property type="entry name" value="G8"/>
    <property type="match status" value="1"/>
</dbReference>
<feature type="compositionally biased region" description="Polar residues" evidence="4">
    <location>
        <begin position="2184"/>
        <end position="2220"/>
    </location>
</feature>
<dbReference type="PANTHER" id="PTHR46769:SF2">
    <property type="entry name" value="FIBROCYSTIN-L ISOFORM 2 PRECURSOR-RELATED"/>
    <property type="match status" value="1"/>
</dbReference>
<dbReference type="InterPro" id="IPR002909">
    <property type="entry name" value="IPT_dom"/>
</dbReference>
<dbReference type="InterPro" id="IPR052387">
    <property type="entry name" value="Fibrocystin"/>
</dbReference>
<feature type="region of interest" description="Disordered" evidence="4">
    <location>
        <begin position="2184"/>
        <end position="2221"/>
    </location>
</feature>
<sequence>MLDASKDSTNDAVVILAVSTILGKENSIPIGSLMGGTTLYMKVLGLDQTASNNAVYVGKYPCIISDKGVNGLFVNCKTTKSNQNDHNLLNLKIMVKVQDKPDSICTFSYTYCHFSYTPQNTPKLFYVTPRSNYPRMFSYWRAKWVISSNAVEYLEGQFMGSNRCDRFSIQDLYPKQINYQDDKVVCQVSAEIQAGYYDYTIKSQNGYQINSFGLKQKKVYSDRMYNSKVVPIITGLNTNFASPEGQILEIFGFGFSPFAHQNRVKISGQSESIEVITSTPTSIKVKIPKIQKQLENSIYIQGSGLHYTRWNISGLNYNCGSFRQQIITNMAQLDERIKFDGIYPEPDVQSTFGEQYGQYFRGFLKAPFTGVYRFYISSDNCAQFYIQKTEIFKPIRPDNPIAASNWNPYRNYWFESLSYTSAIKSISQPITLEADNFYYIEVYHINEISEGHLTLSMEIESETIKSNSLNSIYQIQTTYTPIKEVIEFTLYNQNENTLLKGNYRLRFTYGIQKTPQIDTFYIYTSSELTASSSANAMKNAIQSSGAPYYITVISTKLDYNGNTLDDSVISFAGYKYTITFDSHRGSQMYRALPKIVQQTLNGGIIGSTVECIQEPADPISGSFQLSMIINGQETLFQVTDNDYDLKFDVSTTIIANNIEKLTGQSPFVWTVGQPQDGQKWFIVFRTHFEGLYDFRVSNNLLVSGNIIENEFILAGCQKQSICDLTLGDQKTPTLQSYSISGSLLSLSLQEGVDLTITTINIDIEYAGADCTNIQIINYASPYTIICNLEQLNGLNIKEAGEKQIPIIHHKDIGFSKIDQSIIGENVDLQISSIQPNSASSDGGTTITINGMGFPKNLNRDFIFQIDNQNIKPLSISNTQLIFIAPKQLSGGIGSISLQFNSKIATSLFTYDESLRIQVTSLQFYQKSPLFKGDMTITGVNFGNIIEDIKVTLIGNKSYNVKVLSITDTQIKVYLRGGMPGNYRIIVTRKNYGDSYANNDDNLFQYIIPINSVTLEDGTSQAKGSEAGGTVIKITGSNFVQGETLVFIGKAVNWICEIDETRFTSEIIYCTVPNFILKNHNQQQLHYKQHLNQLVQIVLIIVNLHMIMNQVVFKGPITQTATTNLIDNTFTYTIPNLPQGYYTTYILTENGYADKIWISIIELSITTIDNAAIGGQILTINGIDFNVNQHPNVKIGSTICTELQVISSVQIKCRMTRQSGTSAIVTLTQLPSENNSATPYTVEFTLSIKSQQNSPVITSINGVVYNINKKANVVQTGNVVLVFSGSMLNGSSVLVILEYMSNKISGVVSELSDTAVTSTFTDIPAGVYSINILIDNNYAYFIDLTQQTLIVNTDIPISNNPTISYVGGAIITFTGKGFDQNTHFTSVLLCGFNCPITQASYTTLSCETPKLLTKSNLLDTQNHLKYYYQLIDSGSSISTFFDLQQSTYYSSSSASNCFIEVDFGKSRVLKLHQLRYLPRIDIQAIILKGAVFQYTTDSILWQTILTVDQTVHTGWNIYVPAVDISDIKAIRLFDSQGVTGSSCQLAEIELKGWVLSNSNNDYIIPTLCDADIIINGYEIDTISGSAIYSSNSVPIVNTVDPQSGRFSEEAVITISGTGFINGQTTVSIDGVSCNIQSVSETQIIGQTGIKDLDFTQLNGIFQVRVNGNLAVNNQQFIYATKWSDINTWGGYEYPGDGDSVIVNAGQTLIVDVQTPKLMQVLVEGTLTFSDDLDTSMDAHYIIIREGKFNIGTDSIAHQHKVQITLHGNEEDVQMPVMGNKVLGCHQCQLTIHGKERIPTWTLLSTTVQAGTTQIKVDDQYQNAKVYLIIRINEMISFLQIKKFKIINIYNTFECPGLINFLIEDQTGHFFGKVSQAIGNNTYIGPNVTYCTRQEAWNGYWCLGRQITAMGFMSVAPDYNKRLYSPIKLDDGKFFNEINSQMEWHWSGAEPKNLRESKFVALIPSNTIVNMSNAGMNPTASEYQLSKRYLSGRPEDYVILKWQFQVPQVIQVSVGTKVILPGMTTKSQHHNLMNMTDQCGANNYFYQNNTIHFVINGQIGCKVKITLKNTLQISTRLEITTEQFFGDKFLEYARAQLGGDPFNYFIIGIKKSSRRFLDETISHQVTVYWTIVDNVEIGSTDSNYSYQYLEDFATKLEFFNPPPYIGTVLEQSTTINILSNLKFPSTEPTSQIQQTPEATNTNPGNTDFNKNNENNQGSINDNQHNDKEIALTQDEPIYQQKNNENNYNNITGTIKKSIKQTETSSNTVEIVVSVICSVVGVSIIIAALIYYKKIKLAKLIANRNQKVDNEFFKVNLTEQQLQLQNHQQQMD</sequence>
<keyword evidence="2" id="KW-0732">Signal</keyword>
<dbReference type="SMART" id="SM00429">
    <property type="entry name" value="IPT"/>
    <property type="match status" value="3"/>
</dbReference>
<dbReference type="OrthoDB" id="446578at2759"/>
<evidence type="ECO:0000313" key="8">
    <source>
        <dbReference type="EMBL" id="CAD8178892.1"/>
    </source>
</evidence>
<keyword evidence="5" id="KW-0812">Transmembrane</keyword>
<comment type="subcellular location">
    <subcellularLocation>
        <location evidence="1">Cell envelope</location>
    </subcellularLocation>
</comment>
<evidence type="ECO:0000313" key="9">
    <source>
        <dbReference type="Proteomes" id="UP000689195"/>
    </source>
</evidence>
<evidence type="ECO:0000259" key="7">
    <source>
        <dbReference type="PROSITE" id="PS51820"/>
    </source>
</evidence>
<dbReference type="CDD" id="cd00102">
    <property type="entry name" value="IPT"/>
    <property type="match status" value="1"/>
</dbReference>
<dbReference type="CDD" id="cd00603">
    <property type="entry name" value="IPT_PCSR"/>
    <property type="match status" value="3"/>
</dbReference>
<dbReference type="PROSITE" id="PS51820">
    <property type="entry name" value="PA14"/>
    <property type="match status" value="1"/>
</dbReference>
<dbReference type="InterPro" id="IPR037524">
    <property type="entry name" value="PA14/GLEYA"/>
</dbReference>
<feature type="domain" description="PA14" evidence="7">
    <location>
        <begin position="300"/>
        <end position="473"/>
    </location>
</feature>
<dbReference type="EMBL" id="CAJJDO010000070">
    <property type="protein sequence ID" value="CAD8178892.1"/>
    <property type="molecule type" value="Genomic_DNA"/>
</dbReference>
<evidence type="ECO:0000259" key="6">
    <source>
        <dbReference type="PROSITE" id="PS51484"/>
    </source>
</evidence>
<evidence type="ECO:0008006" key="10">
    <source>
        <dbReference type="Google" id="ProtNLM"/>
    </source>
</evidence>
<evidence type="ECO:0000256" key="4">
    <source>
        <dbReference type="SAM" id="MobiDB-lite"/>
    </source>
</evidence>
<protein>
    <recommendedName>
        <fullName evidence="10">Fibrocystin-L</fullName>
    </recommendedName>
</protein>
<keyword evidence="5" id="KW-0472">Membrane</keyword>
<evidence type="ECO:0000256" key="1">
    <source>
        <dbReference type="ARBA" id="ARBA00004196"/>
    </source>
</evidence>
<keyword evidence="5" id="KW-1133">Transmembrane helix</keyword>
<reference evidence="8" key="1">
    <citation type="submission" date="2021-01" db="EMBL/GenBank/DDBJ databases">
        <authorList>
            <consortium name="Genoscope - CEA"/>
            <person name="William W."/>
        </authorList>
    </citation>
    <scope>NUCLEOTIDE SEQUENCE</scope>
</reference>
<name>A0A8S1VSY6_9CILI</name>
<dbReference type="SMART" id="SM01225">
    <property type="entry name" value="G8"/>
    <property type="match status" value="1"/>
</dbReference>
<dbReference type="InterPro" id="IPR019316">
    <property type="entry name" value="G8_domain"/>
</dbReference>
<organism evidence="8 9">
    <name type="scientific">Paramecium pentaurelia</name>
    <dbReference type="NCBI Taxonomy" id="43138"/>
    <lineage>
        <taxon>Eukaryota</taxon>
        <taxon>Sar</taxon>
        <taxon>Alveolata</taxon>
        <taxon>Ciliophora</taxon>
        <taxon>Intramacronucleata</taxon>
        <taxon>Oligohymenophorea</taxon>
        <taxon>Peniculida</taxon>
        <taxon>Parameciidae</taxon>
        <taxon>Paramecium</taxon>
    </lineage>
</organism>
<dbReference type="PANTHER" id="PTHR46769">
    <property type="entry name" value="POLYCYSTIC KIDNEY AND HEPATIC DISEASE 1 (AUTOSOMAL RECESSIVE)-LIKE 1"/>
    <property type="match status" value="1"/>
</dbReference>
<dbReference type="Proteomes" id="UP000689195">
    <property type="component" value="Unassembled WGS sequence"/>
</dbReference>
<proteinExistence type="predicted"/>
<keyword evidence="3" id="KW-0677">Repeat</keyword>
<evidence type="ECO:0000256" key="3">
    <source>
        <dbReference type="ARBA" id="ARBA00022737"/>
    </source>
</evidence>
<accession>A0A8S1VSY6</accession>
<feature type="transmembrane region" description="Helical" evidence="5">
    <location>
        <begin position="2268"/>
        <end position="2289"/>
    </location>
</feature>
<evidence type="ECO:0000256" key="5">
    <source>
        <dbReference type="SAM" id="Phobius"/>
    </source>
</evidence>
<feature type="domain" description="G8" evidence="6">
    <location>
        <begin position="1685"/>
        <end position="1804"/>
    </location>
</feature>
<dbReference type="Pfam" id="PF01833">
    <property type="entry name" value="TIG"/>
    <property type="match status" value="5"/>
</dbReference>
<comment type="caution">
    <text evidence="8">The sequence shown here is derived from an EMBL/GenBank/DDBJ whole genome shotgun (WGS) entry which is preliminary data.</text>
</comment>
<gene>
    <name evidence="8" type="ORF">PPENT_87.1.T0700171</name>
</gene>
<evidence type="ECO:0000256" key="2">
    <source>
        <dbReference type="ARBA" id="ARBA00022729"/>
    </source>
</evidence>
<keyword evidence="9" id="KW-1185">Reference proteome</keyword>